<evidence type="ECO:0000256" key="1">
    <source>
        <dbReference type="SAM" id="Phobius"/>
    </source>
</evidence>
<organism evidence="2 3">
    <name type="scientific">Plasmodium chabaudi chabaudi</name>
    <dbReference type="NCBI Taxonomy" id="31271"/>
    <lineage>
        <taxon>Eukaryota</taxon>
        <taxon>Sar</taxon>
        <taxon>Alveolata</taxon>
        <taxon>Apicomplexa</taxon>
        <taxon>Aconoidasida</taxon>
        <taxon>Haemosporida</taxon>
        <taxon>Plasmodiidae</taxon>
        <taxon>Plasmodium</taxon>
        <taxon>Plasmodium (Vinckeia)</taxon>
    </lineage>
</organism>
<proteinExistence type="predicted"/>
<gene>
    <name evidence="2" type="ORF">PCHCB_000543700</name>
</gene>
<protein>
    <submittedName>
        <fullName evidence="2">Plasmodium variant antigen protein Cir/Yir/Bir, putative</fullName>
    </submittedName>
</protein>
<keyword evidence="1" id="KW-0812">Transmembrane</keyword>
<dbReference type="Pfam" id="PF06022">
    <property type="entry name" value="Cir_Bir_Yir"/>
    <property type="match status" value="1"/>
</dbReference>
<sequence>MSKELCDGINFVDEKVVFDSASQNYKFNDNIFKAFCSSSENGGEGECDSNGLKVGSAFIALLKYFKSIEDEDFKRIDDEKLKDDKLAQYAILWFSYKISQNSNIELIKGTMYNILKQNYWFGEHSEYIENKKDAMGIHYLFLRRLYKLLKEICNTITICNKGSSNSEECIESGKKCSDIYHACIIQFPWKEICNPYCSILSNLKNDYDKLRKNHDKLPMFTIPKGAESCEKTCEKKWKEPVAKEPTNEVSEIGTVTEVSLPGLPVTPTSINNGNKLPYIAVPLILIPIILGISYKYLTPVWRKKAKRKAMKKIINLSDQKKA</sequence>
<dbReference type="InterPro" id="IPR006477">
    <property type="entry name" value="Yir_bir_cir"/>
</dbReference>
<evidence type="ECO:0000313" key="2">
    <source>
        <dbReference type="EMBL" id="SCL92198.1"/>
    </source>
</evidence>
<accession>A0A1D3L9W7</accession>
<evidence type="ECO:0000313" key="3">
    <source>
        <dbReference type="Proteomes" id="UP000195489"/>
    </source>
</evidence>
<dbReference type="AlphaFoldDB" id="A0A1D3L9W7"/>
<dbReference type="EMBL" id="FMIM01000374">
    <property type="protein sequence ID" value="SCL92198.1"/>
    <property type="molecule type" value="Genomic_DNA"/>
</dbReference>
<keyword evidence="1" id="KW-1133">Transmembrane helix</keyword>
<reference evidence="2 3" key="1">
    <citation type="submission" date="2016-08" db="EMBL/GenBank/DDBJ databases">
        <authorList>
            <consortium name="Pathogen Informatics"/>
        </authorList>
    </citation>
    <scope>NUCLEOTIDE SEQUENCE [LARGE SCALE GENOMIC DNA]</scope>
    <source>
        <strain evidence="2 3">CB</strain>
    </source>
</reference>
<dbReference type="Proteomes" id="UP000195489">
    <property type="component" value="Unassembled WGS sequence"/>
</dbReference>
<keyword evidence="1" id="KW-0472">Membrane</keyword>
<feature type="transmembrane region" description="Helical" evidence="1">
    <location>
        <begin position="276"/>
        <end position="297"/>
    </location>
</feature>
<name>A0A1D3L9W7_PLACU</name>